<comment type="function">
    <text evidence="8">Part of an ABC transporter complex. Transmembrane domains (TMD) form a pore in the inner membrane and the ATP-binding domain (NBD) is responsible for energy generation.</text>
</comment>
<evidence type="ECO:0000256" key="8">
    <source>
        <dbReference type="ARBA" id="ARBA00024725"/>
    </source>
</evidence>
<dbReference type="PANTHER" id="PTHR43875:SF15">
    <property type="entry name" value="TREHALOSE IMPORT ATP-BINDING PROTEIN SUGC"/>
    <property type="match status" value="1"/>
</dbReference>
<dbReference type="Gene3D" id="2.40.50.100">
    <property type="match status" value="1"/>
</dbReference>
<organism evidence="10 11">
    <name type="scientific">Ehrlichia cf. muris str. EmCRT</name>
    <dbReference type="NCBI Taxonomy" id="1359167"/>
    <lineage>
        <taxon>Bacteria</taxon>
        <taxon>Pseudomonadati</taxon>
        <taxon>Pseudomonadota</taxon>
        <taxon>Alphaproteobacteria</taxon>
        <taxon>Rickettsiales</taxon>
        <taxon>Anaplasmataceae</taxon>
        <taxon>Ehrlichia</taxon>
    </lineage>
</organism>
<dbReference type="PROSITE" id="PS50893">
    <property type="entry name" value="ABC_TRANSPORTER_2"/>
    <property type="match status" value="1"/>
</dbReference>
<dbReference type="PANTHER" id="PTHR43875">
    <property type="entry name" value="MALTODEXTRIN IMPORT ATP-BINDING PROTEIN MSMX"/>
    <property type="match status" value="1"/>
</dbReference>
<dbReference type="GO" id="GO:0015697">
    <property type="term" value="P:quaternary ammonium group transport"/>
    <property type="evidence" value="ECO:0007669"/>
    <property type="project" value="UniProtKB-ARBA"/>
</dbReference>
<dbReference type="InterPro" id="IPR003593">
    <property type="entry name" value="AAA+_ATPase"/>
</dbReference>
<dbReference type="InterPro" id="IPR008995">
    <property type="entry name" value="Mo/tungstate-bd_C_term_dom"/>
</dbReference>
<evidence type="ECO:0000256" key="5">
    <source>
        <dbReference type="ARBA" id="ARBA00022840"/>
    </source>
</evidence>
<dbReference type="Pfam" id="PF00005">
    <property type="entry name" value="ABC_tran"/>
    <property type="match status" value="1"/>
</dbReference>
<evidence type="ECO:0000256" key="4">
    <source>
        <dbReference type="ARBA" id="ARBA00022741"/>
    </source>
</evidence>
<evidence type="ECO:0000256" key="2">
    <source>
        <dbReference type="ARBA" id="ARBA00022448"/>
    </source>
</evidence>
<dbReference type="FunFam" id="3.40.50.300:FF:000425">
    <property type="entry name" value="Probable ABC transporter, ATP-binding subunit"/>
    <property type="match status" value="1"/>
</dbReference>
<evidence type="ECO:0000313" key="10">
    <source>
        <dbReference type="EMBL" id="KJV65851.1"/>
    </source>
</evidence>
<keyword evidence="3" id="KW-1003">Cell membrane</keyword>
<keyword evidence="2" id="KW-0813">Transport</keyword>
<name>A0A0F3NDL8_9RICK</name>
<dbReference type="GO" id="GO:0005524">
    <property type="term" value="F:ATP binding"/>
    <property type="evidence" value="ECO:0007669"/>
    <property type="project" value="UniProtKB-KW"/>
</dbReference>
<dbReference type="GO" id="GO:0016887">
    <property type="term" value="F:ATP hydrolysis activity"/>
    <property type="evidence" value="ECO:0007669"/>
    <property type="project" value="InterPro"/>
</dbReference>
<dbReference type="SUPFAM" id="SSF52540">
    <property type="entry name" value="P-loop containing nucleoside triphosphate hydrolases"/>
    <property type="match status" value="1"/>
</dbReference>
<keyword evidence="5" id="KW-0067">ATP-binding</keyword>
<protein>
    <submittedName>
        <fullName evidence="10">ABC transporter family protein</fullName>
    </submittedName>
</protein>
<feature type="domain" description="ABC transporter" evidence="9">
    <location>
        <begin position="4"/>
        <end position="237"/>
    </location>
</feature>
<gene>
    <name evidence="10" type="ORF">EMUCRT_0032</name>
</gene>
<dbReference type="AlphaFoldDB" id="A0A0F3NDL8"/>
<dbReference type="GO" id="GO:0015408">
    <property type="term" value="F:ABC-type ferric iron transporter activity"/>
    <property type="evidence" value="ECO:0007669"/>
    <property type="project" value="InterPro"/>
</dbReference>
<evidence type="ECO:0000256" key="7">
    <source>
        <dbReference type="ARBA" id="ARBA00023136"/>
    </source>
</evidence>
<comment type="caution">
    <text evidence="10">The sequence shown here is derived from an EMBL/GenBank/DDBJ whole genome shotgun (WGS) entry which is preliminary data.</text>
</comment>
<comment type="similarity">
    <text evidence="1">Belongs to the ABC transporter superfamily.</text>
</comment>
<dbReference type="Gene3D" id="3.40.50.300">
    <property type="entry name" value="P-loop containing nucleotide triphosphate hydrolases"/>
    <property type="match status" value="1"/>
</dbReference>
<reference evidence="10 11" key="1">
    <citation type="submission" date="2015-02" db="EMBL/GenBank/DDBJ databases">
        <title>Genome Sequencing of Rickettsiales.</title>
        <authorList>
            <person name="Daugherty S.C."/>
            <person name="Su Q."/>
            <person name="Abolude K."/>
            <person name="Beier-Sexton M."/>
            <person name="Carlyon J.A."/>
            <person name="Carter R."/>
            <person name="Day N.P."/>
            <person name="Dumler S.J."/>
            <person name="Dyachenko V."/>
            <person name="Godinez A."/>
            <person name="Kurtti T.J."/>
            <person name="Lichay M."/>
            <person name="Mullins K.E."/>
            <person name="Ott S."/>
            <person name="Pappas-Brown V."/>
            <person name="Paris D.H."/>
            <person name="Patel P."/>
            <person name="Richards A.L."/>
            <person name="Sadzewicz L."/>
            <person name="Sears K."/>
            <person name="Seidman D."/>
            <person name="Sengamalay N."/>
            <person name="Stenos J."/>
            <person name="Tallon L.J."/>
            <person name="Vincent G."/>
            <person name="Fraser C.M."/>
            <person name="Munderloh U."/>
            <person name="Dunning-Hotopp J.C."/>
        </authorList>
    </citation>
    <scope>NUCLEOTIDE SEQUENCE [LARGE SCALE GENOMIC DNA]</scope>
    <source>
        <strain evidence="10 11">EmCRT</strain>
    </source>
</reference>
<dbReference type="RefSeq" id="WP_045804462.1">
    <property type="nucleotide sequence ID" value="NZ_LANU01000001.1"/>
</dbReference>
<dbReference type="PROSITE" id="PS00211">
    <property type="entry name" value="ABC_TRANSPORTER_1"/>
    <property type="match status" value="1"/>
</dbReference>
<dbReference type="InterPro" id="IPR017871">
    <property type="entry name" value="ABC_transporter-like_CS"/>
</dbReference>
<evidence type="ECO:0000256" key="1">
    <source>
        <dbReference type="ARBA" id="ARBA00005417"/>
    </source>
</evidence>
<dbReference type="SUPFAM" id="SSF50331">
    <property type="entry name" value="MOP-like"/>
    <property type="match status" value="1"/>
</dbReference>
<keyword evidence="6" id="KW-1278">Translocase</keyword>
<dbReference type="PATRIC" id="fig|1359167.3.peg.32"/>
<dbReference type="InterPro" id="IPR003439">
    <property type="entry name" value="ABC_transporter-like_ATP-bd"/>
</dbReference>
<dbReference type="InterPro" id="IPR015853">
    <property type="entry name" value="ABC_transpr_FbpC"/>
</dbReference>
<keyword evidence="7" id="KW-0472">Membrane</keyword>
<dbReference type="InterPro" id="IPR047641">
    <property type="entry name" value="ABC_transpr_MalK/UgpC-like"/>
</dbReference>
<dbReference type="CDD" id="cd03259">
    <property type="entry name" value="ABC_Carb_Solutes_like"/>
    <property type="match status" value="1"/>
</dbReference>
<sequence length="340" mass="38313">MVGLQLENVFYKYKKGQFLLHNVSISCKQGEVICLLGPSGCGKSTVLKLIAGLENLHCGSIYINGKVVVNSNFCMPTEERNVGLIFQHPSLFPHQTVIENVMFAIKSLSKIQKFNVALDILQSINMIAYKDMYPDMLSGGQQQLITIARAIAQKPEVILLDEPFSSLDTALRVNIRRHVLSLLKAREITVLLVTHDPEEALEVADIIYVMRDGYIVQHGTPYEIYYNPKDHMLAQFFGEINHFVCTVKDSYIELPIGKIPAQSFTNGEEVVVCIRPEAIIPHPDKGIKAVVKQIKFFNNMICVCVDDCLCWMRFANIVLPQVGDTIFILLDLNKILLFKI</sequence>
<dbReference type="GO" id="GO:0055052">
    <property type="term" value="C:ATP-binding cassette (ABC) transporter complex, substrate-binding subunit-containing"/>
    <property type="evidence" value="ECO:0007669"/>
    <property type="project" value="TreeGrafter"/>
</dbReference>
<accession>A0A0F3NDL8</accession>
<dbReference type="Proteomes" id="UP000033546">
    <property type="component" value="Unassembled WGS sequence"/>
</dbReference>
<evidence type="ECO:0000313" key="11">
    <source>
        <dbReference type="Proteomes" id="UP000033546"/>
    </source>
</evidence>
<dbReference type="InterPro" id="IPR027417">
    <property type="entry name" value="P-loop_NTPase"/>
</dbReference>
<dbReference type="EMBL" id="LANU01000001">
    <property type="protein sequence ID" value="KJV65851.1"/>
    <property type="molecule type" value="Genomic_DNA"/>
</dbReference>
<keyword evidence="4" id="KW-0547">Nucleotide-binding</keyword>
<proteinExistence type="inferred from homology"/>
<dbReference type="SMART" id="SM00382">
    <property type="entry name" value="AAA"/>
    <property type="match status" value="1"/>
</dbReference>
<evidence type="ECO:0000259" key="9">
    <source>
        <dbReference type="PROSITE" id="PS50893"/>
    </source>
</evidence>
<evidence type="ECO:0000256" key="6">
    <source>
        <dbReference type="ARBA" id="ARBA00022967"/>
    </source>
</evidence>
<evidence type="ECO:0000256" key="3">
    <source>
        <dbReference type="ARBA" id="ARBA00022475"/>
    </source>
</evidence>